<evidence type="ECO:0008006" key="4">
    <source>
        <dbReference type="Google" id="ProtNLM"/>
    </source>
</evidence>
<comment type="caution">
    <text evidence="2">The sequence shown here is derived from an EMBL/GenBank/DDBJ whole genome shotgun (WGS) entry which is preliminary data.</text>
</comment>
<dbReference type="OrthoDB" id="95475at2759"/>
<sequence>MKLWKTNGGDKPWSKKSKPSRKMTLGSHEAIGVKWMFKIKKNAKGEVERYKVRLVSKGCKQ</sequence>
<evidence type="ECO:0000256" key="1">
    <source>
        <dbReference type="SAM" id="MobiDB-lite"/>
    </source>
</evidence>
<feature type="non-terminal residue" evidence="2">
    <location>
        <position position="1"/>
    </location>
</feature>
<name>A0A371H829_MUCPR</name>
<evidence type="ECO:0000313" key="3">
    <source>
        <dbReference type="Proteomes" id="UP000257109"/>
    </source>
</evidence>
<feature type="region of interest" description="Disordered" evidence="1">
    <location>
        <begin position="1"/>
        <end position="25"/>
    </location>
</feature>
<gene>
    <name evidence="2" type="ORF">CR513_18069</name>
</gene>
<keyword evidence="3" id="KW-1185">Reference proteome</keyword>
<evidence type="ECO:0000313" key="2">
    <source>
        <dbReference type="EMBL" id="RDX98960.1"/>
    </source>
</evidence>
<dbReference type="Proteomes" id="UP000257109">
    <property type="component" value="Unassembled WGS sequence"/>
</dbReference>
<reference evidence="2" key="1">
    <citation type="submission" date="2018-05" db="EMBL/GenBank/DDBJ databases">
        <title>Draft genome of Mucuna pruriens seed.</title>
        <authorList>
            <person name="Nnadi N.E."/>
            <person name="Vos R."/>
            <person name="Hasami M.H."/>
            <person name="Devisetty U.K."/>
            <person name="Aguiy J.C."/>
        </authorList>
    </citation>
    <scope>NUCLEOTIDE SEQUENCE [LARGE SCALE GENOMIC DNA]</scope>
    <source>
        <strain evidence="2">JCA_2017</strain>
    </source>
</reference>
<accession>A0A371H829</accession>
<organism evidence="2 3">
    <name type="scientific">Mucuna pruriens</name>
    <name type="common">Velvet bean</name>
    <name type="synonym">Dolichos pruriens</name>
    <dbReference type="NCBI Taxonomy" id="157652"/>
    <lineage>
        <taxon>Eukaryota</taxon>
        <taxon>Viridiplantae</taxon>
        <taxon>Streptophyta</taxon>
        <taxon>Embryophyta</taxon>
        <taxon>Tracheophyta</taxon>
        <taxon>Spermatophyta</taxon>
        <taxon>Magnoliopsida</taxon>
        <taxon>eudicotyledons</taxon>
        <taxon>Gunneridae</taxon>
        <taxon>Pentapetalae</taxon>
        <taxon>rosids</taxon>
        <taxon>fabids</taxon>
        <taxon>Fabales</taxon>
        <taxon>Fabaceae</taxon>
        <taxon>Papilionoideae</taxon>
        <taxon>50 kb inversion clade</taxon>
        <taxon>NPAAA clade</taxon>
        <taxon>indigoferoid/millettioid clade</taxon>
        <taxon>Phaseoleae</taxon>
        <taxon>Mucuna</taxon>
    </lineage>
</organism>
<dbReference type="AlphaFoldDB" id="A0A371H829"/>
<protein>
    <recommendedName>
        <fullName evidence="4">Reverse transcriptase Ty1/copia-type domain-containing protein</fullName>
    </recommendedName>
</protein>
<proteinExistence type="predicted"/>
<dbReference type="EMBL" id="QJKJ01003332">
    <property type="protein sequence ID" value="RDX98960.1"/>
    <property type="molecule type" value="Genomic_DNA"/>
</dbReference>